<gene>
    <name evidence="7" type="ORF">V6N11_019082</name>
</gene>
<feature type="compositionally biased region" description="Basic and acidic residues" evidence="6">
    <location>
        <begin position="17"/>
        <end position="29"/>
    </location>
</feature>
<dbReference type="PANTHER" id="PTHR31541:SF57">
    <property type="entry name" value="TF-B3 DOMAIN-CONTAINING PROTEIN"/>
    <property type="match status" value="1"/>
</dbReference>
<dbReference type="Gene3D" id="2.40.330.10">
    <property type="entry name" value="DNA-binding pseudobarrel domain"/>
    <property type="match status" value="1"/>
</dbReference>
<comment type="subcellular location">
    <subcellularLocation>
        <location evidence="1">Nucleus</location>
    </subcellularLocation>
</comment>
<evidence type="ECO:0000313" key="8">
    <source>
        <dbReference type="Proteomes" id="UP001396334"/>
    </source>
</evidence>
<feature type="compositionally biased region" description="Basic and acidic residues" evidence="6">
    <location>
        <begin position="81"/>
        <end position="93"/>
    </location>
</feature>
<dbReference type="InterPro" id="IPR015300">
    <property type="entry name" value="DNA-bd_pseudobarrel_sf"/>
</dbReference>
<evidence type="ECO:0000256" key="4">
    <source>
        <dbReference type="ARBA" id="ARBA00023163"/>
    </source>
</evidence>
<evidence type="ECO:0000256" key="5">
    <source>
        <dbReference type="ARBA" id="ARBA00023242"/>
    </source>
</evidence>
<proteinExistence type="predicted"/>
<reference evidence="7 8" key="1">
    <citation type="journal article" date="2024" name="G3 (Bethesda)">
        <title>Genome assembly of Hibiscus sabdariffa L. provides insights into metabolisms of medicinal natural products.</title>
        <authorList>
            <person name="Kim T."/>
        </authorList>
    </citation>
    <scope>NUCLEOTIDE SEQUENCE [LARGE SCALE GENOMIC DNA]</scope>
    <source>
        <strain evidence="7">TK-2024</strain>
        <tissue evidence="7">Old leaves</tissue>
    </source>
</reference>
<dbReference type="Proteomes" id="UP001396334">
    <property type="component" value="Unassembled WGS sequence"/>
</dbReference>
<keyword evidence="4" id="KW-0804">Transcription</keyword>
<sequence>MSNSNEVENGYDEDSWEELRRKVEHESGHGGETLSKLTSIVLQGFVNRLLTEPTGIPIEKEGIKRENQDYLIHKQKKHTACHNDKQQQIEKEEKKKKRANSSPREGQDEIMKKFVELGLEPPPDMPEAFKICIQDMGGTEIKLVIQKFIRVADLDPQQNRMSMPLKQVRCEFLNEVEKGKLSRRQAIQVMFVEPRVVVSELNLNKWDVGKTSSSYVLNGPWHKIVVKNNGDRLKPSAVVQIWSFRIGTNMQLGFALVKTSETPSLMLMLVIAILSIRIMNSVNDSGYFDRIAFKLLGMQKSGGQWSMASMYDYVSSIANTNTITLHLSSV</sequence>
<evidence type="ECO:0008006" key="9">
    <source>
        <dbReference type="Google" id="ProtNLM"/>
    </source>
</evidence>
<dbReference type="Pfam" id="PF03754">
    <property type="entry name" value="At2g31720-like"/>
    <property type="match status" value="1"/>
</dbReference>
<evidence type="ECO:0000313" key="7">
    <source>
        <dbReference type="EMBL" id="KAK9006748.1"/>
    </source>
</evidence>
<dbReference type="PANTHER" id="PTHR31541">
    <property type="entry name" value="B3 DOMAIN PLANT PROTEIN-RELATED"/>
    <property type="match status" value="1"/>
</dbReference>
<comment type="caution">
    <text evidence="7">The sequence shown here is derived from an EMBL/GenBank/DDBJ whole genome shotgun (WGS) entry which is preliminary data.</text>
</comment>
<evidence type="ECO:0000256" key="3">
    <source>
        <dbReference type="ARBA" id="ARBA00023125"/>
    </source>
</evidence>
<accession>A0ABR2R1A7</accession>
<dbReference type="EMBL" id="JBBPBN010000028">
    <property type="protein sequence ID" value="KAK9006748.1"/>
    <property type="molecule type" value="Genomic_DNA"/>
</dbReference>
<keyword evidence="5" id="KW-0539">Nucleus</keyword>
<keyword evidence="8" id="KW-1185">Reference proteome</keyword>
<feature type="region of interest" description="Disordered" evidence="6">
    <location>
        <begin position="75"/>
        <end position="107"/>
    </location>
</feature>
<organism evidence="7 8">
    <name type="scientific">Hibiscus sabdariffa</name>
    <name type="common">roselle</name>
    <dbReference type="NCBI Taxonomy" id="183260"/>
    <lineage>
        <taxon>Eukaryota</taxon>
        <taxon>Viridiplantae</taxon>
        <taxon>Streptophyta</taxon>
        <taxon>Embryophyta</taxon>
        <taxon>Tracheophyta</taxon>
        <taxon>Spermatophyta</taxon>
        <taxon>Magnoliopsida</taxon>
        <taxon>eudicotyledons</taxon>
        <taxon>Gunneridae</taxon>
        <taxon>Pentapetalae</taxon>
        <taxon>rosids</taxon>
        <taxon>malvids</taxon>
        <taxon>Malvales</taxon>
        <taxon>Malvaceae</taxon>
        <taxon>Malvoideae</taxon>
        <taxon>Hibiscus</taxon>
    </lineage>
</organism>
<keyword evidence="2" id="KW-0805">Transcription regulation</keyword>
<protein>
    <recommendedName>
        <fullName evidence="9">B3 domain-containing protein</fullName>
    </recommendedName>
</protein>
<feature type="region of interest" description="Disordered" evidence="6">
    <location>
        <begin position="1"/>
        <end position="35"/>
    </location>
</feature>
<keyword evidence="3" id="KW-0238">DNA-binding</keyword>
<dbReference type="InterPro" id="IPR005508">
    <property type="entry name" value="At2g31720-like"/>
</dbReference>
<evidence type="ECO:0000256" key="2">
    <source>
        <dbReference type="ARBA" id="ARBA00023015"/>
    </source>
</evidence>
<name>A0ABR2R1A7_9ROSI</name>
<evidence type="ECO:0000256" key="6">
    <source>
        <dbReference type="SAM" id="MobiDB-lite"/>
    </source>
</evidence>
<evidence type="ECO:0000256" key="1">
    <source>
        <dbReference type="ARBA" id="ARBA00004123"/>
    </source>
</evidence>